<feature type="transmembrane region" description="Helical" evidence="1">
    <location>
        <begin position="243"/>
        <end position="264"/>
    </location>
</feature>
<evidence type="ECO:0000256" key="1">
    <source>
        <dbReference type="SAM" id="Phobius"/>
    </source>
</evidence>
<feature type="signal peptide" evidence="2">
    <location>
        <begin position="1"/>
        <end position="22"/>
    </location>
</feature>
<evidence type="ECO:0000313" key="3">
    <source>
        <dbReference type="EMBL" id="MBS4539992.1"/>
    </source>
</evidence>
<feature type="transmembrane region" description="Helical" evidence="1">
    <location>
        <begin position="284"/>
        <end position="306"/>
    </location>
</feature>
<feature type="transmembrane region" description="Helical" evidence="1">
    <location>
        <begin position="200"/>
        <end position="223"/>
    </location>
</feature>
<proteinExistence type="predicted"/>
<dbReference type="InterPro" id="IPR014194">
    <property type="entry name" value="Spore_III_AE"/>
</dbReference>
<dbReference type="RefSeq" id="WP_203367890.1">
    <property type="nucleotide sequence ID" value="NZ_WSFT01000053.1"/>
</dbReference>
<keyword evidence="1" id="KW-1133">Transmembrane helix</keyword>
<gene>
    <name evidence="3" type="primary">spoIIIAE</name>
    <name evidence="3" type="ORF">GOQ27_16060</name>
</gene>
<evidence type="ECO:0000313" key="4">
    <source>
        <dbReference type="Proteomes" id="UP000724672"/>
    </source>
</evidence>
<protein>
    <submittedName>
        <fullName evidence="3">Stage III sporulation protein AE</fullName>
    </submittedName>
</protein>
<sequence length="394" mass="42949">MKKTKSLILLIILIMVSSTAHGEPEEETSNIPYEVIENQLDSLNIRELTNIIKEINYDTEEYFGEVDFKSVIEKVVKGEKIFEQDKILNGLLKLVLNELMKNMDLIVQLLLLAIISAILMNLQKAFDNESISNIAQFITYIILISIVIKSFVLAMDIGKSTIDSMVVFMQALIPILMALLMAVGGLASSALLHPLILGSLGLFSTLIKDLIIPLIFFSTILGLVSKVSDKVQVNRISSLLREISIVIIGVSLTIFMGIMSIQGVTASQVDGITIRTAKFAIDNFIPVVGGFLSDAMDTVVGCSLLLKNAVGVIGIIVLFLITIIPAIKLISLIFVYRITAAVIEPISDGRIVDGLNDISKSLIILLGLLLTVTVMFIISITIIVGAGNITLMMR</sequence>
<reference evidence="3" key="1">
    <citation type="submission" date="2019-12" db="EMBL/GenBank/DDBJ databases">
        <title>Clostridiaceae gen. nov. sp. nov., isolated from sediment in Xinjiang, China.</title>
        <authorList>
            <person name="Zhang R."/>
        </authorList>
    </citation>
    <scope>NUCLEOTIDE SEQUENCE</scope>
    <source>
        <strain evidence="3">D2Q-11</strain>
    </source>
</reference>
<dbReference type="Proteomes" id="UP000724672">
    <property type="component" value="Unassembled WGS sequence"/>
</dbReference>
<keyword evidence="4" id="KW-1185">Reference proteome</keyword>
<keyword evidence="1" id="KW-0472">Membrane</keyword>
<name>A0A942Z8N6_9FIRM</name>
<feature type="transmembrane region" description="Helical" evidence="1">
    <location>
        <begin position="105"/>
        <end position="122"/>
    </location>
</feature>
<feature type="transmembrane region" description="Helical" evidence="1">
    <location>
        <begin position="167"/>
        <end position="188"/>
    </location>
</feature>
<feature type="transmembrane region" description="Helical" evidence="1">
    <location>
        <begin position="312"/>
        <end position="336"/>
    </location>
</feature>
<dbReference type="Pfam" id="PF09546">
    <property type="entry name" value="Spore_III_AE"/>
    <property type="match status" value="1"/>
</dbReference>
<feature type="transmembrane region" description="Helical" evidence="1">
    <location>
        <begin position="362"/>
        <end position="386"/>
    </location>
</feature>
<keyword evidence="2" id="KW-0732">Signal</keyword>
<feature type="transmembrane region" description="Helical" evidence="1">
    <location>
        <begin position="134"/>
        <end position="155"/>
    </location>
</feature>
<keyword evidence="1" id="KW-0812">Transmembrane</keyword>
<evidence type="ECO:0000256" key="2">
    <source>
        <dbReference type="SAM" id="SignalP"/>
    </source>
</evidence>
<organism evidence="3 4">
    <name type="scientific">Anaeromonas frigoriresistens</name>
    <dbReference type="NCBI Taxonomy" id="2683708"/>
    <lineage>
        <taxon>Bacteria</taxon>
        <taxon>Bacillati</taxon>
        <taxon>Bacillota</taxon>
        <taxon>Tissierellia</taxon>
        <taxon>Tissierellales</taxon>
        <taxon>Thermohalobacteraceae</taxon>
        <taxon>Anaeromonas</taxon>
    </lineage>
</organism>
<dbReference type="AlphaFoldDB" id="A0A942Z8N6"/>
<dbReference type="NCBIfam" id="TIGR02829">
    <property type="entry name" value="spore_III_AE"/>
    <property type="match status" value="1"/>
</dbReference>
<dbReference type="EMBL" id="WSFT01000053">
    <property type="protein sequence ID" value="MBS4539992.1"/>
    <property type="molecule type" value="Genomic_DNA"/>
</dbReference>
<accession>A0A942Z8N6</accession>
<comment type="caution">
    <text evidence="3">The sequence shown here is derived from an EMBL/GenBank/DDBJ whole genome shotgun (WGS) entry which is preliminary data.</text>
</comment>
<feature type="chain" id="PRO_5037023593" evidence="2">
    <location>
        <begin position="23"/>
        <end position="394"/>
    </location>
</feature>